<evidence type="ECO:0000313" key="2">
    <source>
        <dbReference type="EMBL" id="MPY47255.1"/>
    </source>
</evidence>
<gene>
    <name evidence="1" type="ORF">FPZ41_00375</name>
    <name evidence="2" type="ORF">FPZ41_01080</name>
</gene>
<comment type="caution">
    <text evidence="1">The sequence shown here is derived from an EMBL/GenBank/DDBJ whole genome shotgun (WGS) entry which is preliminary data.</text>
</comment>
<dbReference type="AlphaFoldDB" id="A0A5N8WJV0"/>
<dbReference type="EMBL" id="VMNX01000001">
    <property type="protein sequence ID" value="MPY47116.1"/>
    <property type="molecule type" value="Genomic_DNA"/>
</dbReference>
<name>A0A5N8WJV0_9ACTN</name>
<accession>A0A5N8WJV0</accession>
<protein>
    <recommendedName>
        <fullName evidence="4">DUF3077 domain-containing protein</fullName>
    </recommendedName>
</protein>
<organism evidence="1 3">
    <name type="scientific">Streptomyces acidicola</name>
    <dbReference type="NCBI Taxonomy" id="2596892"/>
    <lineage>
        <taxon>Bacteria</taxon>
        <taxon>Bacillati</taxon>
        <taxon>Actinomycetota</taxon>
        <taxon>Actinomycetes</taxon>
        <taxon>Kitasatosporales</taxon>
        <taxon>Streptomycetaceae</taxon>
        <taxon>Streptomyces</taxon>
    </lineage>
</organism>
<dbReference type="EMBL" id="VMNX01000001">
    <property type="protein sequence ID" value="MPY47255.1"/>
    <property type="molecule type" value="Genomic_DNA"/>
</dbReference>
<dbReference type="Proteomes" id="UP000373149">
    <property type="component" value="Unassembled WGS sequence"/>
</dbReference>
<reference evidence="1 3" key="1">
    <citation type="submission" date="2019-09" db="EMBL/GenBank/DDBJ databases">
        <authorList>
            <person name="Duangmal K."/>
            <person name="Teo W.F.A."/>
            <person name="Lipun K."/>
        </authorList>
    </citation>
    <scope>NUCLEOTIDE SEQUENCE [LARGE SCALE GENOMIC DNA]</scope>
    <source>
        <strain evidence="1 3">K1PN6</strain>
    </source>
</reference>
<dbReference type="RefSeq" id="WP_152857938.1">
    <property type="nucleotide sequence ID" value="NZ_VMNX01000001.1"/>
</dbReference>
<proteinExistence type="predicted"/>
<keyword evidence="3" id="KW-1185">Reference proteome</keyword>
<evidence type="ECO:0008006" key="4">
    <source>
        <dbReference type="Google" id="ProtNLM"/>
    </source>
</evidence>
<sequence length="92" mass="9525">MTAPTPTAPLPPAALDAMDHLELRLRFPKSVVDAVVVYETAALRAADLAAKAATGKGLPALDVRSWEFAEDLMAAAKATLVEAGRLDLIGGA</sequence>
<evidence type="ECO:0000313" key="3">
    <source>
        <dbReference type="Proteomes" id="UP000373149"/>
    </source>
</evidence>
<evidence type="ECO:0000313" key="1">
    <source>
        <dbReference type="EMBL" id="MPY47116.1"/>
    </source>
</evidence>